<dbReference type="NCBIfam" id="NF003933">
    <property type="entry name" value="PRK05444.2-2"/>
    <property type="match status" value="1"/>
</dbReference>
<evidence type="ECO:0000256" key="12">
    <source>
        <dbReference type="ARBA" id="ARBA00023229"/>
    </source>
</evidence>
<keyword evidence="10" id="KW-0784">Thiamine biosynthesis</keyword>
<evidence type="ECO:0000256" key="9">
    <source>
        <dbReference type="ARBA" id="ARBA00022842"/>
    </source>
</evidence>
<evidence type="ECO:0000256" key="3">
    <source>
        <dbReference type="ARBA" id="ARBA00004980"/>
    </source>
</evidence>
<dbReference type="UniPathway" id="UPA00064">
    <property type="reaction ID" value="UER00091"/>
</dbReference>
<dbReference type="InterPro" id="IPR005475">
    <property type="entry name" value="Transketolase-like_Pyr-bd"/>
</dbReference>
<evidence type="ECO:0000256" key="11">
    <source>
        <dbReference type="ARBA" id="ARBA00023052"/>
    </source>
</evidence>
<dbReference type="Gene3D" id="3.40.50.970">
    <property type="match status" value="2"/>
</dbReference>
<dbReference type="VEuPathDB" id="PiroplasmaDB:TA20470"/>
<comment type="pathway">
    <text evidence="3">Metabolic intermediate biosynthesis; 1-deoxy-D-xylulose 5-phosphate biosynthesis; 1-deoxy-D-xylulose 5-phosphate from D-glyceraldehyde 3-phosphate and pyruvate: step 1/1.</text>
</comment>
<evidence type="ECO:0000256" key="4">
    <source>
        <dbReference type="ARBA" id="ARBA00011081"/>
    </source>
</evidence>
<dbReference type="InterPro" id="IPR009014">
    <property type="entry name" value="Transketo_C/PFOR_II"/>
</dbReference>
<dbReference type="GO" id="GO:0016114">
    <property type="term" value="P:terpenoid biosynthetic process"/>
    <property type="evidence" value="ECO:0007669"/>
    <property type="project" value="InterPro"/>
</dbReference>
<evidence type="ECO:0000256" key="10">
    <source>
        <dbReference type="ARBA" id="ARBA00022977"/>
    </source>
</evidence>
<dbReference type="GO" id="GO:0009228">
    <property type="term" value="P:thiamine biosynthetic process"/>
    <property type="evidence" value="ECO:0007669"/>
    <property type="project" value="UniProtKB-KW"/>
</dbReference>
<gene>
    <name evidence="14" type="ORF">TAT_000052400</name>
    <name evidence="15" type="ORF">TAV_000052100</name>
</gene>
<evidence type="ECO:0000313" key="15">
    <source>
        <dbReference type="EMBL" id="SVP89820.1"/>
    </source>
</evidence>
<dbReference type="PANTHER" id="PTHR43322:SF5">
    <property type="entry name" value="1-DEOXY-D-XYLULOSE-5-PHOSPHATE SYNTHASE, CHLOROPLASTIC"/>
    <property type="match status" value="1"/>
</dbReference>
<dbReference type="SMART" id="SM00861">
    <property type="entry name" value="Transket_pyr"/>
    <property type="match status" value="1"/>
</dbReference>
<comment type="cofactor">
    <cofactor evidence="1">
        <name>Mg(2+)</name>
        <dbReference type="ChEBI" id="CHEBI:18420"/>
    </cofactor>
</comment>
<dbReference type="Pfam" id="PF02779">
    <property type="entry name" value="Transket_pyr"/>
    <property type="match status" value="1"/>
</dbReference>
<reference evidence="15" key="1">
    <citation type="submission" date="2018-07" db="EMBL/GenBank/DDBJ databases">
        <authorList>
            <person name="Quirk P.G."/>
            <person name="Krulwich T.A."/>
        </authorList>
    </citation>
    <scope>NUCLEOTIDE SEQUENCE</scope>
    <source>
        <strain evidence="15">Anand</strain>
    </source>
</reference>
<evidence type="ECO:0000256" key="1">
    <source>
        <dbReference type="ARBA" id="ARBA00001946"/>
    </source>
</evidence>
<dbReference type="InterPro" id="IPR029061">
    <property type="entry name" value="THDP-binding"/>
</dbReference>
<evidence type="ECO:0000259" key="13">
    <source>
        <dbReference type="SMART" id="SM00861"/>
    </source>
</evidence>
<keyword evidence="12" id="KW-0414">Isoprene biosynthesis</keyword>
<dbReference type="CDD" id="cd07033">
    <property type="entry name" value="TPP_PYR_DXS_TK_like"/>
    <property type="match status" value="1"/>
</dbReference>
<dbReference type="EMBL" id="UIVS01000001">
    <property type="protein sequence ID" value="SVP89820.1"/>
    <property type="molecule type" value="Genomic_DNA"/>
</dbReference>
<dbReference type="SUPFAM" id="SSF52518">
    <property type="entry name" value="Thiamin diphosphate-binding fold (THDP-binding)"/>
    <property type="match status" value="2"/>
</dbReference>
<dbReference type="EC" id="2.2.1.7" evidence="6"/>
<evidence type="ECO:0000256" key="8">
    <source>
        <dbReference type="ARBA" id="ARBA00022723"/>
    </source>
</evidence>
<keyword evidence="8" id="KW-0479">Metal-binding</keyword>
<dbReference type="EMBL" id="UIVT01000001">
    <property type="protein sequence ID" value="SVP88667.1"/>
    <property type="molecule type" value="Genomic_DNA"/>
</dbReference>
<dbReference type="GO" id="GO:0046872">
    <property type="term" value="F:metal ion binding"/>
    <property type="evidence" value="ECO:0007669"/>
    <property type="project" value="UniProtKB-KW"/>
</dbReference>
<keyword evidence="11" id="KW-0786">Thiamine pyrophosphate</keyword>
<dbReference type="AlphaFoldDB" id="A0A3B0MQM6"/>
<protein>
    <recommendedName>
        <fullName evidence="6">1-deoxy-D-xylulose-5-phosphate synthase</fullName>
        <ecNumber evidence="6">2.2.1.7</ecNumber>
    </recommendedName>
</protein>
<comment type="similarity">
    <text evidence="4">Belongs to the transketolase family. DXPS subfamily.</text>
</comment>
<evidence type="ECO:0000256" key="6">
    <source>
        <dbReference type="ARBA" id="ARBA00013150"/>
    </source>
</evidence>
<comment type="subunit">
    <text evidence="5">Homodimer.</text>
</comment>
<dbReference type="Pfam" id="PF13292">
    <property type="entry name" value="DXP_synthase_N"/>
    <property type="match status" value="1"/>
</dbReference>
<organism evidence="15">
    <name type="scientific">Theileria annulata</name>
    <dbReference type="NCBI Taxonomy" id="5874"/>
    <lineage>
        <taxon>Eukaryota</taxon>
        <taxon>Sar</taxon>
        <taxon>Alveolata</taxon>
        <taxon>Apicomplexa</taxon>
        <taxon>Aconoidasida</taxon>
        <taxon>Piroplasmida</taxon>
        <taxon>Theileriidae</taxon>
        <taxon>Theileria</taxon>
    </lineage>
</organism>
<dbReference type="PANTHER" id="PTHR43322">
    <property type="entry name" value="1-D-DEOXYXYLULOSE 5-PHOSPHATE SYNTHASE-RELATED"/>
    <property type="match status" value="1"/>
</dbReference>
<accession>A0A3B0MQM6</accession>
<dbReference type="CDD" id="cd02007">
    <property type="entry name" value="TPP_DXS"/>
    <property type="match status" value="1"/>
</dbReference>
<keyword evidence="9" id="KW-0460">Magnesium</keyword>
<dbReference type="Pfam" id="PF02780">
    <property type="entry name" value="Transketolase_C"/>
    <property type="match status" value="1"/>
</dbReference>
<dbReference type="InterPro" id="IPR005477">
    <property type="entry name" value="Dxylulose-5-P_synthase"/>
</dbReference>
<proteinExistence type="inferred from homology"/>
<keyword evidence="7" id="KW-0808">Transferase</keyword>
<dbReference type="Gene3D" id="3.40.50.920">
    <property type="match status" value="1"/>
</dbReference>
<evidence type="ECO:0000256" key="5">
    <source>
        <dbReference type="ARBA" id="ARBA00011738"/>
    </source>
</evidence>
<evidence type="ECO:0000313" key="14">
    <source>
        <dbReference type="EMBL" id="SVP88667.1"/>
    </source>
</evidence>
<dbReference type="InterPro" id="IPR033248">
    <property type="entry name" value="Transketolase_C"/>
</dbReference>
<dbReference type="SUPFAM" id="SSF52922">
    <property type="entry name" value="TK C-terminal domain-like"/>
    <property type="match status" value="1"/>
</dbReference>
<comment type="cofactor">
    <cofactor evidence="2">
        <name>thiamine diphosphate</name>
        <dbReference type="ChEBI" id="CHEBI:58937"/>
    </cofactor>
</comment>
<evidence type="ECO:0000256" key="7">
    <source>
        <dbReference type="ARBA" id="ARBA00022679"/>
    </source>
</evidence>
<name>A0A3B0MQM6_THEAN</name>
<evidence type="ECO:0000256" key="2">
    <source>
        <dbReference type="ARBA" id="ARBA00001964"/>
    </source>
</evidence>
<sequence>MQIVGYRNVSLNSLSFFPKNGTLYNNSERNSSCPVSVDSATEIIRKSNFDKYKLLNKIEGIEDLKRLPEELLPELCNEIRLYLGDVISKVGGHFSASLGVTELTVALHYVFDSPFDKIVWDIGHQAYVHKILTGRRDKLHTIKKKDGLSAFCRRYESIHDIFGAGHSSTSLSSVQGLLEGFLLLQNSTKNQQNALRPNYISIIGDGGMTGGMAYESLNYAINIKSPMIIIYNDNEQVSLPTGMKSISGVKPIVPFFLQNSSNKPIRPVVDAINELFTKLTKCSEDGMELNGLNVIGPIDGHKLNDLLYLFKLIKFSNRVPNRTIKILNKEIHGPLIIHIKTIKGYCCPEALNQLDKMHSIKPNTNLTIVNPTIENLLNDSKTPYNLELDSISFENQEVPNLFPDILVDEKSVRSKLGYNKFDEGTFSNVFSNTLIMMGLMDEKVAGITAAMPGGTGIGEFGEYFPNRTFDVGISEQHAVTFSSGLALSGVKPYCAIYSTFLQRALDQVIHDVAIQNIPIRLMVDRAGYVGEDGLSHHGNYDLNFLRPLKNFTISAPSNQVELVLSLVSSMNTDLPYVVRYPKSKVIDKSLLTQFYSEELYDYVKFYKFSDEKLGRNLEFEDELNEVKRYKSKVLRRGREVVIYSLGPILYNVIEAVEKIDRNFNPTIVDARFLNPFDLETFNDLAKDHRYIITAEDSVNGGLGLTIIEYLQKINQLHNFKVKCISYPYEYVHHATIQEQKEIANIDTKGIQRQIEEFLENN</sequence>
<feature type="domain" description="Transketolase-like pyrimidine-binding" evidence="13">
    <location>
        <begin position="424"/>
        <end position="588"/>
    </location>
</feature>
<dbReference type="GO" id="GO:0008661">
    <property type="term" value="F:1-deoxy-D-xylulose-5-phosphate synthase activity"/>
    <property type="evidence" value="ECO:0007669"/>
    <property type="project" value="UniProtKB-EC"/>
</dbReference>